<dbReference type="SUPFAM" id="SSF88946">
    <property type="entry name" value="Sigma2 domain of RNA polymerase sigma factors"/>
    <property type="match status" value="1"/>
</dbReference>
<keyword evidence="4" id="KW-0804">Transcription</keyword>
<dbReference type="InterPro" id="IPR007627">
    <property type="entry name" value="RNA_pol_sigma70_r2"/>
</dbReference>
<protein>
    <submittedName>
        <fullName evidence="7">ECF RNA polymerase sigma factor SigK</fullName>
    </submittedName>
</protein>
<dbReference type="InterPro" id="IPR014284">
    <property type="entry name" value="RNA_pol_sigma-70_dom"/>
</dbReference>
<dbReference type="Pfam" id="PF04542">
    <property type="entry name" value="Sigma70_r2"/>
    <property type="match status" value="1"/>
</dbReference>
<organism evidence="7 8">
    <name type="scientific">Paracidovorax wautersii</name>
    <dbReference type="NCBI Taxonomy" id="1177982"/>
    <lineage>
        <taxon>Bacteria</taxon>
        <taxon>Pseudomonadati</taxon>
        <taxon>Pseudomonadota</taxon>
        <taxon>Betaproteobacteria</taxon>
        <taxon>Burkholderiales</taxon>
        <taxon>Comamonadaceae</taxon>
        <taxon>Paracidovorax</taxon>
    </lineage>
</organism>
<evidence type="ECO:0000256" key="3">
    <source>
        <dbReference type="ARBA" id="ARBA00023082"/>
    </source>
</evidence>
<gene>
    <name evidence="7" type="primary">sigK</name>
    <name evidence="7" type="ORF">GAK30_02068</name>
</gene>
<dbReference type="InterPro" id="IPR036388">
    <property type="entry name" value="WH-like_DNA-bd_sf"/>
</dbReference>
<evidence type="ECO:0000256" key="2">
    <source>
        <dbReference type="ARBA" id="ARBA00023015"/>
    </source>
</evidence>
<dbReference type="AlphaFoldDB" id="A0A7V8FNV2"/>
<comment type="caution">
    <text evidence="7">The sequence shown here is derived from an EMBL/GenBank/DDBJ whole genome shotgun (WGS) entry which is preliminary data.</text>
</comment>
<dbReference type="GO" id="GO:0016987">
    <property type="term" value="F:sigma factor activity"/>
    <property type="evidence" value="ECO:0007669"/>
    <property type="project" value="UniProtKB-KW"/>
</dbReference>
<sequence>MMSEPAFAAASPPDDDRYPPLLARCARGDQAALRALYDLEGARLLGVVQRIVRDPGLAEDLLHDTFVKVWTRAATFDAARGSARGWLYSIARHLALNAVRDRQAQAQTVDEDVADVIDDQAALQAWRDTQDAFAWADSAGRVRHCLEQLEPVRRNCVLHAYVDGLTHHEIAQRLGAPLGTVKAWIKRSLAALKACLA</sequence>
<dbReference type="PANTHER" id="PTHR43133:SF62">
    <property type="entry name" value="RNA POLYMERASE SIGMA FACTOR SIGZ"/>
    <property type="match status" value="1"/>
</dbReference>
<comment type="similarity">
    <text evidence="1">Belongs to the sigma-70 factor family. ECF subfamily.</text>
</comment>
<evidence type="ECO:0000313" key="7">
    <source>
        <dbReference type="EMBL" id="KAF1021174.1"/>
    </source>
</evidence>
<dbReference type="InterPro" id="IPR013249">
    <property type="entry name" value="RNA_pol_sigma70_r4_t2"/>
</dbReference>
<dbReference type="GO" id="GO:0006352">
    <property type="term" value="P:DNA-templated transcription initiation"/>
    <property type="evidence" value="ECO:0007669"/>
    <property type="project" value="InterPro"/>
</dbReference>
<dbReference type="PANTHER" id="PTHR43133">
    <property type="entry name" value="RNA POLYMERASE ECF-TYPE SIGMA FACTO"/>
    <property type="match status" value="1"/>
</dbReference>
<accession>A0A7V8FNV2</accession>
<dbReference type="CDD" id="cd06171">
    <property type="entry name" value="Sigma70_r4"/>
    <property type="match status" value="1"/>
</dbReference>
<dbReference type="GO" id="GO:0003677">
    <property type="term" value="F:DNA binding"/>
    <property type="evidence" value="ECO:0007669"/>
    <property type="project" value="InterPro"/>
</dbReference>
<dbReference type="SUPFAM" id="SSF88659">
    <property type="entry name" value="Sigma3 and sigma4 domains of RNA polymerase sigma factors"/>
    <property type="match status" value="1"/>
</dbReference>
<dbReference type="NCBIfam" id="TIGR02937">
    <property type="entry name" value="sigma70-ECF"/>
    <property type="match status" value="1"/>
</dbReference>
<feature type="domain" description="RNA polymerase sigma factor 70 region 4 type 2" evidence="6">
    <location>
        <begin position="141"/>
        <end position="192"/>
    </location>
</feature>
<evidence type="ECO:0000313" key="8">
    <source>
        <dbReference type="Proteomes" id="UP000461670"/>
    </source>
</evidence>
<dbReference type="InterPro" id="IPR039425">
    <property type="entry name" value="RNA_pol_sigma-70-like"/>
</dbReference>
<reference evidence="8" key="1">
    <citation type="journal article" date="2020" name="MBio">
        <title>Horizontal gene transfer to a defensive symbiont with a reduced genome amongst a multipartite beetle microbiome.</title>
        <authorList>
            <person name="Waterworth S.C."/>
            <person name="Florez L.V."/>
            <person name="Rees E.R."/>
            <person name="Hertweck C."/>
            <person name="Kaltenpoth M."/>
            <person name="Kwan J.C."/>
        </authorList>
    </citation>
    <scope>NUCLEOTIDE SEQUENCE [LARGE SCALE GENOMIC DNA]</scope>
</reference>
<evidence type="ECO:0000259" key="5">
    <source>
        <dbReference type="Pfam" id="PF04542"/>
    </source>
</evidence>
<dbReference type="Gene3D" id="1.10.10.10">
    <property type="entry name" value="Winged helix-like DNA-binding domain superfamily/Winged helix DNA-binding domain"/>
    <property type="match status" value="1"/>
</dbReference>
<dbReference type="Gene3D" id="1.10.1740.10">
    <property type="match status" value="1"/>
</dbReference>
<feature type="domain" description="RNA polymerase sigma-70 region 2" evidence="5">
    <location>
        <begin position="36"/>
        <end position="103"/>
    </location>
</feature>
<proteinExistence type="inferred from homology"/>
<name>A0A7V8FNV2_9BURK</name>
<dbReference type="Proteomes" id="UP000461670">
    <property type="component" value="Unassembled WGS sequence"/>
</dbReference>
<keyword evidence="3" id="KW-0731">Sigma factor</keyword>
<keyword evidence="2" id="KW-0805">Transcription regulation</keyword>
<dbReference type="InterPro" id="IPR013325">
    <property type="entry name" value="RNA_pol_sigma_r2"/>
</dbReference>
<dbReference type="InterPro" id="IPR013324">
    <property type="entry name" value="RNA_pol_sigma_r3/r4-like"/>
</dbReference>
<dbReference type="Pfam" id="PF08281">
    <property type="entry name" value="Sigma70_r4_2"/>
    <property type="match status" value="1"/>
</dbReference>
<evidence type="ECO:0000259" key="6">
    <source>
        <dbReference type="Pfam" id="PF08281"/>
    </source>
</evidence>
<dbReference type="EMBL" id="WNDQ01000025">
    <property type="protein sequence ID" value="KAF1021174.1"/>
    <property type="molecule type" value="Genomic_DNA"/>
</dbReference>
<evidence type="ECO:0000256" key="1">
    <source>
        <dbReference type="ARBA" id="ARBA00010641"/>
    </source>
</evidence>
<evidence type="ECO:0000256" key="4">
    <source>
        <dbReference type="ARBA" id="ARBA00023163"/>
    </source>
</evidence>